<dbReference type="RefSeq" id="WP_125478384.1">
    <property type="nucleotide sequence ID" value="NZ_RSFW01000003.1"/>
</dbReference>
<comment type="caution">
    <text evidence="2">The sequence shown here is derived from an EMBL/GenBank/DDBJ whole genome shotgun (WGS) entry which is preliminary data.</text>
</comment>
<keyword evidence="1" id="KW-0812">Transmembrane</keyword>
<evidence type="ECO:0000313" key="3">
    <source>
        <dbReference type="Proteomes" id="UP000279911"/>
    </source>
</evidence>
<keyword evidence="1" id="KW-1133">Transmembrane helix</keyword>
<dbReference type="Proteomes" id="UP000279911">
    <property type="component" value="Unassembled WGS sequence"/>
</dbReference>
<accession>A0A427TWX9</accession>
<dbReference type="Gene3D" id="1.10.1760.20">
    <property type="match status" value="1"/>
</dbReference>
<sequence length="163" mass="17073">MKSRRLSWIAMLVALSAVGASLKIPAPIGSVALDSFPALLAAGLFGGPAGAAAGSLGHLLSALIGGLPLGPFHVLIAGEMALLAYVFALLYKNDKRLSAGMLFVIGNSFVAPLPFIFIMGMPFYIAIVPSLFTGSVLNTVLAFLVLPRIARVFERSPLFSRET</sequence>
<feature type="transmembrane region" description="Helical" evidence="1">
    <location>
        <begin position="72"/>
        <end position="90"/>
    </location>
</feature>
<evidence type="ECO:0000313" key="2">
    <source>
        <dbReference type="EMBL" id="RSD28951.1"/>
    </source>
</evidence>
<feature type="transmembrane region" description="Helical" evidence="1">
    <location>
        <begin position="123"/>
        <end position="146"/>
    </location>
</feature>
<dbReference type="GO" id="GO:0022857">
    <property type="term" value="F:transmembrane transporter activity"/>
    <property type="evidence" value="ECO:0007669"/>
    <property type="project" value="InterPro"/>
</dbReference>
<feature type="transmembrane region" description="Helical" evidence="1">
    <location>
        <begin position="97"/>
        <end position="117"/>
    </location>
</feature>
<reference evidence="3" key="1">
    <citation type="submission" date="2018-12" db="EMBL/GenBank/DDBJ databases">
        <title>Bacillus chawlae sp. nov., Bacillus glennii sp. nov., and Bacillus saganii sp. nov. Isolated from the Vehicle Assembly Building at Kennedy Space Center where the Viking Spacecraft were Assembled.</title>
        <authorList>
            <person name="Seuylemezian A."/>
            <person name="Vaishampayan P."/>
        </authorList>
    </citation>
    <scope>NUCLEOTIDE SEQUENCE [LARGE SCALE GENOMIC DNA]</scope>
    <source>
        <strain evidence="3">DSM 13966</strain>
    </source>
</reference>
<dbReference type="Pfam" id="PF12822">
    <property type="entry name" value="ECF_trnsprt"/>
    <property type="match status" value="1"/>
</dbReference>
<protein>
    <submittedName>
        <fullName evidence="2">ECF transporter S component</fullName>
    </submittedName>
</protein>
<gene>
    <name evidence="2" type="ORF">EJA10_02235</name>
</gene>
<dbReference type="EMBL" id="RSFW01000003">
    <property type="protein sequence ID" value="RSD28951.1"/>
    <property type="molecule type" value="Genomic_DNA"/>
</dbReference>
<name>A0A427TWX9_9BACI</name>
<dbReference type="InterPro" id="IPR024529">
    <property type="entry name" value="ECF_trnsprt_substrate-spec"/>
</dbReference>
<evidence type="ECO:0000256" key="1">
    <source>
        <dbReference type="SAM" id="Phobius"/>
    </source>
</evidence>
<dbReference type="OrthoDB" id="5431035at2"/>
<organism evidence="2 3">
    <name type="scientific">Mesobacillus subterraneus</name>
    <dbReference type="NCBI Taxonomy" id="285983"/>
    <lineage>
        <taxon>Bacteria</taxon>
        <taxon>Bacillati</taxon>
        <taxon>Bacillota</taxon>
        <taxon>Bacilli</taxon>
        <taxon>Bacillales</taxon>
        <taxon>Bacillaceae</taxon>
        <taxon>Mesobacillus</taxon>
    </lineage>
</organism>
<feature type="transmembrane region" description="Helical" evidence="1">
    <location>
        <begin position="6"/>
        <end position="26"/>
    </location>
</feature>
<proteinExistence type="predicted"/>
<dbReference type="AlphaFoldDB" id="A0A427TWX9"/>
<keyword evidence="1" id="KW-0472">Membrane</keyword>